<sequence length="124" mass="13544">SEKTYSGNSSEDAIGTATFRVLRNGSLKIKDQRSTSKIIQNIPCRSQYRMPRWNHRCQLITVSQIWLTVIVEENDLEAGHKIEIYSRPSNIITPPLAQAGGFVGTGVVEGPGEVGGAGTGERNM</sequence>
<proteinExistence type="predicted"/>
<reference evidence="1" key="2">
    <citation type="submission" date="2022-06" db="UniProtKB">
        <authorList>
            <consortium name="EnsemblMetazoa"/>
        </authorList>
    </citation>
    <scope>IDENTIFICATION</scope>
    <source>
        <strain evidence="1">PS312</strain>
    </source>
</reference>
<dbReference type="Proteomes" id="UP000005239">
    <property type="component" value="Unassembled WGS sequence"/>
</dbReference>
<dbReference type="EnsemblMetazoa" id="PPA37979.1">
    <property type="protein sequence ID" value="PPA37979.1"/>
    <property type="gene ID" value="WBGene00276348"/>
</dbReference>
<organism evidence="1 2">
    <name type="scientific">Pristionchus pacificus</name>
    <name type="common">Parasitic nematode worm</name>
    <dbReference type="NCBI Taxonomy" id="54126"/>
    <lineage>
        <taxon>Eukaryota</taxon>
        <taxon>Metazoa</taxon>
        <taxon>Ecdysozoa</taxon>
        <taxon>Nematoda</taxon>
        <taxon>Chromadorea</taxon>
        <taxon>Rhabditida</taxon>
        <taxon>Rhabditina</taxon>
        <taxon>Diplogasteromorpha</taxon>
        <taxon>Diplogasteroidea</taxon>
        <taxon>Neodiplogasteridae</taxon>
        <taxon>Pristionchus</taxon>
    </lineage>
</organism>
<evidence type="ECO:0000313" key="2">
    <source>
        <dbReference type="Proteomes" id="UP000005239"/>
    </source>
</evidence>
<reference evidence="2" key="1">
    <citation type="journal article" date="2008" name="Nat. Genet.">
        <title>The Pristionchus pacificus genome provides a unique perspective on nematode lifestyle and parasitism.</title>
        <authorList>
            <person name="Dieterich C."/>
            <person name="Clifton S.W."/>
            <person name="Schuster L.N."/>
            <person name="Chinwalla A."/>
            <person name="Delehaunty K."/>
            <person name="Dinkelacker I."/>
            <person name="Fulton L."/>
            <person name="Fulton R."/>
            <person name="Godfrey J."/>
            <person name="Minx P."/>
            <person name="Mitreva M."/>
            <person name="Roeseler W."/>
            <person name="Tian H."/>
            <person name="Witte H."/>
            <person name="Yang S.P."/>
            <person name="Wilson R.K."/>
            <person name="Sommer R.J."/>
        </authorList>
    </citation>
    <scope>NUCLEOTIDE SEQUENCE [LARGE SCALE GENOMIC DNA]</scope>
    <source>
        <strain evidence="2">PS312</strain>
    </source>
</reference>
<keyword evidence="2" id="KW-1185">Reference proteome</keyword>
<accession>A0A2A6CH12</accession>
<name>A0A2A6CH12_PRIPA</name>
<gene>
    <name evidence="1" type="primary">WBGene00276348</name>
</gene>
<protein>
    <submittedName>
        <fullName evidence="1">Uncharacterized protein</fullName>
    </submittedName>
</protein>
<accession>A0A8R1YQP8</accession>
<dbReference type="AlphaFoldDB" id="A0A2A6CH12"/>
<evidence type="ECO:0000313" key="1">
    <source>
        <dbReference type="EnsemblMetazoa" id="PPA37979.1"/>
    </source>
</evidence>